<sequence>MDPLSMGMSALSSVMPVVGQGLDVLGKGLDLLGKIVDAKSTSANQDPGKICADTHQSNTVQISYNA</sequence>
<dbReference type="RefSeq" id="WP_078734436.1">
    <property type="nucleotide sequence ID" value="NZ_JAFHKI010000185.1"/>
</dbReference>
<protein>
    <submittedName>
        <fullName evidence="1">Uncharacterized protein</fullName>
    </submittedName>
</protein>
<dbReference type="Proteomes" id="UP001154860">
    <property type="component" value="Unassembled WGS sequence"/>
</dbReference>
<reference evidence="1 2" key="1">
    <citation type="journal article" date="2021" name="Int. J. Syst. Evol. Microbiol.">
        <title>Pseudomonas lactucae sp. nov., a pathogen causing bacterial rot of lettuce in Japan.</title>
        <authorList>
            <person name="Sawada H."/>
            <person name="Fujikawa T."/>
            <person name="Satou M."/>
        </authorList>
    </citation>
    <scope>NUCLEOTIDE SEQUENCE [LARGE SCALE GENOMIC DNA]</scope>
    <source>
        <strain evidence="1 2">MAFF 301381</strain>
    </source>
</reference>
<proteinExistence type="predicted"/>
<accession>A0A9X0YGN5</accession>
<gene>
    <name evidence="1" type="ORF">JWR99_24730</name>
</gene>
<evidence type="ECO:0000313" key="1">
    <source>
        <dbReference type="EMBL" id="MBN2978969.1"/>
    </source>
</evidence>
<evidence type="ECO:0000313" key="2">
    <source>
        <dbReference type="Proteomes" id="UP001154860"/>
    </source>
</evidence>
<dbReference type="AlphaFoldDB" id="A0A9X0YGN5"/>
<organism evidence="1 2">
    <name type="scientific">Pseudomonas lactucae</name>
    <dbReference type="NCBI Taxonomy" id="2813360"/>
    <lineage>
        <taxon>Bacteria</taxon>
        <taxon>Pseudomonadati</taxon>
        <taxon>Pseudomonadota</taxon>
        <taxon>Gammaproteobacteria</taxon>
        <taxon>Pseudomonadales</taxon>
        <taxon>Pseudomonadaceae</taxon>
        <taxon>Pseudomonas</taxon>
    </lineage>
</organism>
<comment type="caution">
    <text evidence="1">The sequence shown here is derived from an EMBL/GenBank/DDBJ whole genome shotgun (WGS) entry which is preliminary data.</text>
</comment>
<name>A0A9X0YGN5_9PSED</name>
<dbReference type="EMBL" id="JAFHKJ010000132">
    <property type="protein sequence ID" value="MBN2978969.1"/>
    <property type="molecule type" value="Genomic_DNA"/>
</dbReference>
<keyword evidence="2" id="KW-1185">Reference proteome</keyword>
<reference evidence="1 2" key="2">
    <citation type="journal article" date="2023" name="Plant Pathol.">
        <title>Dismantling and reorganizing Pseudomonas marginalis sensu#lato.</title>
        <authorList>
            <person name="Sawada H."/>
            <person name="Fujikawa T."/>
            <person name="Satou M."/>
        </authorList>
    </citation>
    <scope>NUCLEOTIDE SEQUENCE [LARGE SCALE GENOMIC DNA]</scope>
    <source>
        <strain evidence="1 2">MAFF 301381</strain>
    </source>
</reference>